<sequence>MGLTIFDHPLIQHKVGLLRSVTTGPKEFRELLREISLLMMYEATRNLDLEDYEITTPLCTTIGKRLRGKKAAVVPILRAGLGMVDGLLDILPAAKVGHMGLYRDHDTLQPVTYFCKMPVDMAERSVYIVDPMLATAGSVIATIETLVTKYKCSISSIKVMIIIAAPEGIDKLFKAYPDIEVFCAQKDSHLNEKSYIVPGLGDAGDRIFGTL</sequence>
<dbReference type="InterPro" id="IPR050054">
    <property type="entry name" value="UPRTase/APRTase"/>
</dbReference>
<dbReference type="InterPro" id="IPR000836">
    <property type="entry name" value="PRTase_dom"/>
</dbReference>
<evidence type="ECO:0000259" key="12">
    <source>
        <dbReference type="Pfam" id="PF14681"/>
    </source>
</evidence>
<evidence type="ECO:0000256" key="11">
    <source>
        <dbReference type="ARBA" id="ARBA00031082"/>
    </source>
</evidence>
<dbReference type="EMBL" id="ACGJ01001520">
    <property type="protein sequence ID" value="EET01617.1"/>
    <property type="molecule type" value="Genomic_DNA"/>
</dbReference>
<proteinExistence type="inferred from homology"/>
<dbReference type="Proteomes" id="UP000002488">
    <property type="component" value="Unassembled WGS sequence"/>
</dbReference>
<dbReference type="HAMAP" id="MF_01218_B">
    <property type="entry name" value="Upp_B"/>
    <property type="match status" value="1"/>
</dbReference>
<dbReference type="PANTHER" id="PTHR32315">
    <property type="entry name" value="ADENINE PHOSPHORIBOSYLTRANSFERASE"/>
    <property type="match status" value="1"/>
</dbReference>
<keyword evidence="6 13" id="KW-0328">Glycosyltransferase</keyword>
<evidence type="ECO:0000313" key="14">
    <source>
        <dbReference type="Proteomes" id="UP000002488"/>
    </source>
</evidence>
<dbReference type="GO" id="GO:0004845">
    <property type="term" value="F:uracil phosphoribosyltransferase activity"/>
    <property type="evidence" value="ECO:0007669"/>
    <property type="project" value="UniProtKB-EC"/>
</dbReference>
<evidence type="ECO:0000256" key="5">
    <source>
        <dbReference type="ARBA" id="ARBA00022533"/>
    </source>
</evidence>
<dbReference type="CDD" id="cd06223">
    <property type="entry name" value="PRTases_typeI"/>
    <property type="match status" value="1"/>
</dbReference>
<dbReference type="FunFam" id="3.40.50.2020:FF:000003">
    <property type="entry name" value="Uracil phosphoribosyltransferase"/>
    <property type="match status" value="1"/>
</dbReference>
<accession>C6LQT6</accession>
<feature type="domain" description="Phosphoribosyltransferase" evidence="12">
    <location>
        <begin position="6"/>
        <end position="210"/>
    </location>
</feature>
<dbReference type="GO" id="GO:0005737">
    <property type="term" value="C:cytoplasm"/>
    <property type="evidence" value="ECO:0007669"/>
    <property type="project" value="UniProtKB-ARBA"/>
</dbReference>
<keyword evidence="7 13" id="KW-0808">Transferase</keyword>
<dbReference type="EC" id="2.4.2.9" evidence="4"/>
<name>C6LQT6_GIAIB</name>
<comment type="cofactor">
    <cofactor evidence="1">
        <name>Mg(2+)</name>
        <dbReference type="ChEBI" id="CHEBI:18420"/>
    </cofactor>
</comment>
<evidence type="ECO:0000256" key="1">
    <source>
        <dbReference type="ARBA" id="ARBA00001946"/>
    </source>
</evidence>
<dbReference type="NCBIfam" id="NF001097">
    <property type="entry name" value="PRK00129.1"/>
    <property type="match status" value="1"/>
</dbReference>
<dbReference type="Gene3D" id="3.40.50.2020">
    <property type="match status" value="1"/>
</dbReference>
<dbReference type="InterPro" id="IPR034332">
    <property type="entry name" value="Upp_B"/>
</dbReference>
<evidence type="ECO:0000256" key="2">
    <source>
        <dbReference type="ARBA" id="ARBA00005180"/>
    </source>
</evidence>
<dbReference type="UniPathway" id="UPA00574">
    <property type="reaction ID" value="UER00636"/>
</dbReference>
<dbReference type="OMA" id="ISTHPCL"/>
<dbReference type="Pfam" id="PF14681">
    <property type="entry name" value="UPRTase"/>
    <property type="match status" value="1"/>
</dbReference>
<evidence type="ECO:0000256" key="8">
    <source>
        <dbReference type="ARBA" id="ARBA00022741"/>
    </source>
</evidence>
<dbReference type="GO" id="GO:0006223">
    <property type="term" value="P:uracil salvage"/>
    <property type="evidence" value="ECO:0007669"/>
    <property type="project" value="InterPro"/>
</dbReference>
<comment type="caution">
    <text evidence="13">The sequence shown here is derived from an EMBL/GenBank/DDBJ whole genome shotgun (WGS) entry which is preliminary data.</text>
</comment>
<keyword evidence="5" id="KW-0021">Allosteric enzyme</keyword>
<evidence type="ECO:0000256" key="7">
    <source>
        <dbReference type="ARBA" id="ARBA00022679"/>
    </source>
</evidence>
<dbReference type="VEuPathDB" id="GiardiaDB:GL50581_1116"/>
<dbReference type="AlphaFoldDB" id="C6LQT6"/>
<dbReference type="OrthoDB" id="10257085at2759"/>
<evidence type="ECO:0000256" key="4">
    <source>
        <dbReference type="ARBA" id="ARBA00011894"/>
    </source>
</evidence>
<evidence type="ECO:0000256" key="6">
    <source>
        <dbReference type="ARBA" id="ARBA00022676"/>
    </source>
</evidence>
<gene>
    <name evidence="13" type="ORF">GL50581_1116</name>
</gene>
<organism evidence="13 14">
    <name type="scientific">Giardia intestinalis (strain ATCC 50581 / GS clone H7)</name>
    <name type="common">Giardia lamblia</name>
    <dbReference type="NCBI Taxonomy" id="598745"/>
    <lineage>
        <taxon>Eukaryota</taxon>
        <taxon>Metamonada</taxon>
        <taxon>Diplomonadida</taxon>
        <taxon>Hexamitidae</taxon>
        <taxon>Giardiinae</taxon>
        <taxon>Giardia</taxon>
    </lineage>
</organism>
<evidence type="ECO:0000313" key="13">
    <source>
        <dbReference type="EMBL" id="EET01617.1"/>
    </source>
</evidence>
<comment type="similarity">
    <text evidence="3">Belongs to the UPRTase family.</text>
</comment>
<keyword evidence="10" id="KW-0342">GTP-binding</keyword>
<dbReference type="SUPFAM" id="SSF53271">
    <property type="entry name" value="PRTase-like"/>
    <property type="match status" value="1"/>
</dbReference>
<dbReference type="InterPro" id="IPR005765">
    <property type="entry name" value="UPRT"/>
</dbReference>
<dbReference type="NCBIfam" id="TIGR01091">
    <property type="entry name" value="upp"/>
    <property type="match status" value="1"/>
</dbReference>
<comment type="pathway">
    <text evidence="2">Pyrimidine metabolism; UMP biosynthesis via salvage pathway; UMP from uracil: step 1/1.</text>
</comment>
<evidence type="ECO:0000256" key="3">
    <source>
        <dbReference type="ARBA" id="ARBA00009516"/>
    </source>
</evidence>
<keyword evidence="9" id="KW-0460">Magnesium</keyword>
<dbReference type="GO" id="GO:0005525">
    <property type="term" value="F:GTP binding"/>
    <property type="evidence" value="ECO:0007669"/>
    <property type="project" value="UniProtKB-KW"/>
</dbReference>
<dbReference type="GO" id="GO:0044206">
    <property type="term" value="P:UMP salvage"/>
    <property type="evidence" value="ECO:0007669"/>
    <property type="project" value="UniProtKB-UniPathway"/>
</dbReference>
<evidence type="ECO:0000256" key="10">
    <source>
        <dbReference type="ARBA" id="ARBA00023134"/>
    </source>
</evidence>
<reference evidence="13 14" key="1">
    <citation type="journal article" date="2009" name="PLoS Pathog.">
        <title>Draft genome sequencing of giardia intestinalis assemblage B isolate GS: is human giardiasis caused by two different species?</title>
        <authorList>
            <person name="Franzen O."/>
            <person name="Jerlstrom-Hultqvist J."/>
            <person name="Castro E."/>
            <person name="Sherwood E."/>
            <person name="Ankarklev J."/>
            <person name="Reiner D.S."/>
            <person name="Palm D."/>
            <person name="Andersson J.O."/>
            <person name="Andersson B."/>
            <person name="Svard S.G."/>
        </authorList>
    </citation>
    <scope>NUCLEOTIDE SEQUENCE [LARGE SCALE GENOMIC DNA]</scope>
    <source>
        <strain evidence="14">ATCC 50581 / GS clone H7</strain>
    </source>
</reference>
<evidence type="ECO:0000256" key="9">
    <source>
        <dbReference type="ARBA" id="ARBA00022842"/>
    </source>
</evidence>
<dbReference type="InterPro" id="IPR029057">
    <property type="entry name" value="PRTase-like"/>
</dbReference>
<protein>
    <recommendedName>
        <fullName evidence="4">uracil phosphoribosyltransferase</fullName>
        <ecNumber evidence="4">2.4.2.9</ecNumber>
    </recommendedName>
    <alternativeName>
        <fullName evidence="11">UMP pyrophosphorylase</fullName>
    </alternativeName>
</protein>
<dbReference type="PANTHER" id="PTHR32315:SF4">
    <property type="entry name" value="URACIL PHOSPHORIBOSYLTRANSFERASE, CHLOROPLASTIC"/>
    <property type="match status" value="1"/>
</dbReference>
<keyword evidence="8" id="KW-0547">Nucleotide-binding</keyword>